<comment type="caution">
    <text evidence="1">The sequence shown here is derived from an EMBL/GenBank/DDBJ whole genome shotgun (WGS) entry which is preliminary data.</text>
</comment>
<dbReference type="EMBL" id="LAZR01021727">
    <property type="protein sequence ID" value="KKL84337.1"/>
    <property type="molecule type" value="Genomic_DNA"/>
</dbReference>
<name>A0A0F9IAA5_9ZZZZ</name>
<sequence>MKKYELDLSEYEVDFERWEIEDEKRVLKTGKEPFPLKKEIADILRIPGIYANGVESFDGLMLSREIRACEEDGFTISEDELKLLKAAMDKLIARDHNPAAGQVALGGPRYEEMIVRVFGLGRE</sequence>
<organism evidence="1">
    <name type="scientific">marine sediment metagenome</name>
    <dbReference type="NCBI Taxonomy" id="412755"/>
    <lineage>
        <taxon>unclassified sequences</taxon>
        <taxon>metagenomes</taxon>
        <taxon>ecological metagenomes</taxon>
    </lineage>
</organism>
<proteinExistence type="predicted"/>
<accession>A0A0F9IAA5</accession>
<protein>
    <submittedName>
        <fullName evidence="1">Uncharacterized protein</fullName>
    </submittedName>
</protein>
<evidence type="ECO:0000313" key="1">
    <source>
        <dbReference type="EMBL" id="KKL84337.1"/>
    </source>
</evidence>
<gene>
    <name evidence="1" type="ORF">LCGC14_1965750</name>
</gene>
<dbReference type="AlphaFoldDB" id="A0A0F9IAA5"/>
<reference evidence="1" key="1">
    <citation type="journal article" date="2015" name="Nature">
        <title>Complex archaea that bridge the gap between prokaryotes and eukaryotes.</title>
        <authorList>
            <person name="Spang A."/>
            <person name="Saw J.H."/>
            <person name="Jorgensen S.L."/>
            <person name="Zaremba-Niedzwiedzka K."/>
            <person name="Martijn J."/>
            <person name="Lind A.E."/>
            <person name="van Eijk R."/>
            <person name="Schleper C."/>
            <person name="Guy L."/>
            <person name="Ettema T.J."/>
        </authorList>
    </citation>
    <scope>NUCLEOTIDE SEQUENCE</scope>
</reference>